<dbReference type="eggNOG" id="KOG1082">
    <property type="taxonomic scope" value="Eukaryota"/>
</dbReference>
<dbReference type="Pfam" id="PF13606">
    <property type="entry name" value="Ank_3"/>
    <property type="match status" value="1"/>
</dbReference>
<dbReference type="InterPro" id="IPR002110">
    <property type="entry name" value="Ankyrin_rpt"/>
</dbReference>
<feature type="region of interest" description="Disordered" evidence="6">
    <location>
        <begin position="243"/>
        <end position="263"/>
    </location>
</feature>
<dbReference type="SMART" id="SM00248">
    <property type="entry name" value="ANK"/>
    <property type="match status" value="7"/>
</dbReference>
<dbReference type="SUPFAM" id="SSF48403">
    <property type="entry name" value="Ankyrin repeat"/>
    <property type="match status" value="1"/>
</dbReference>
<dbReference type="Gene3D" id="1.25.40.20">
    <property type="entry name" value="Ankyrin repeat-containing domain"/>
    <property type="match status" value="2"/>
</dbReference>
<dbReference type="Pfam" id="PF05033">
    <property type="entry name" value="Pre-SET"/>
    <property type="match status" value="1"/>
</dbReference>
<keyword evidence="4" id="KW-0949">S-adenosyl-L-methionine</keyword>
<evidence type="ECO:0000256" key="1">
    <source>
        <dbReference type="ARBA" id="ARBA00004286"/>
    </source>
</evidence>
<dbReference type="EMBL" id="AAZO01005466">
    <property type="status" value="NOT_ANNOTATED_CDS"/>
    <property type="molecule type" value="Genomic_DNA"/>
</dbReference>
<dbReference type="GO" id="GO:0032259">
    <property type="term" value="P:methylation"/>
    <property type="evidence" value="ECO:0007669"/>
    <property type="project" value="UniProtKB-KW"/>
</dbReference>
<dbReference type="Pfam" id="PF12796">
    <property type="entry name" value="Ank_2"/>
    <property type="match status" value="2"/>
</dbReference>
<dbReference type="GO" id="GO:0000785">
    <property type="term" value="C:chromatin"/>
    <property type="evidence" value="ECO:0007669"/>
    <property type="project" value="TreeGrafter"/>
</dbReference>
<dbReference type="Gene3D" id="2.170.270.10">
    <property type="entry name" value="SET domain"/>
    <property type="match status" value="1"/>
</dbReference>
<feature type="repeat" description="ANK" evidence="5">
    <location>
        <begin position="766"/>
        <end position="798"/>
    </location>
</feature>
<dbReference type="EMBL" id="DS235783">
    <property type="protein sequence ID" value="EEB16942.1"/>
    <property type="molecule type" value="Genomic_DNA"/>
</dbReference>
<dbReference type="Pfam" id="PF00856">
    <property type="entry name" value="SET"/>
    <property type="match status" value="1"/>
</dbReference>
<dbReference type="Pfam" id="PF00023">
    <property type="entry name" value="Ank"/>
    <property type="match status" value="1"/>
</dbReference>
<keyword evidence="11" id="KW-1185">Reference proteome</keyword>
<keyword evidence="9" id="KW-0378">Hydrolase</keyword>
<evidence type="ECO:0000313" key="9">
    <source>
        <dbReference type="EMBL" id="EEB16942.1"/>
    </source>
</evidence>
<reference evidence="10" key="3">
    <citation type="submission" date="2021-02" db="UniProtKB">
        <authorList>
            <consortium name="EnsemblMetazoa"/>
        </authorList>
    </citation>
    <scope>IDENTIFICATION</scope>
    <source>
        <strain evidence="10">USDA</strain>
    </source>
</reference>
<dbReference type="AlphaFoldDB" id="E0VU86"/>
<feature type="repeat" description="ANK" evidence="5">
    <location>
        <begin position="597"/>
        <end position="629"/>
    </location>
</feature>
<evidence type="ECO:0000259" key="8">
    <source>
        <dbReference type="PROSITE" id="PS50867"/>
    </source>
</evidence>
<evidence type="ECO:0000256" key="6">
    <source>
        <dbReference type="SAM" id="MobiDB-lite"/>
    </source>
</evidence>
<feature type="domain" description="SET" evidence="7">
    <location>
        <begin position="956"/>
        <end position="1073"/>
    </location>
</feature>
<evidence type="ECO:0000256" key="4">
    <source>
        <dbReference type="ARBA" id="ARBA00022691"/>
    </source>
</evidence>
<keyword evidence="5" id="KW-0040">ANK repeat</keyword>
<dbReference type="GeneID" id="8231218"/>
<dbReference type="EC" id="2.1.1.43" evidence="9"/>
<gene>
    <name evidence="10" type="primary">8231218</name>
    <name evidence="9" type="ORF">Phum_PHUM447810</name>
</gene>
<dbReference type="GO" id="GO:0008270">
    <property type="term" value="F:zinc ion binding"/>
    <property type="evidence" value="ECO:0007669"/>
    <property type="project" value="InterPro"/>
</dbReference>
<dbReference type="InterPro" id="IPR007728">
    <property type="entry name" value="Pre-SET_dom"/>
</dbReference>
<dbReference type="InterPro" id="IPR036770">
    <property type="entry name" value="Ankyrin_rpt-contain_sf"/>
</dbReference>
<proteinExistence type="predicted"/>
<sequence length="1120" mass="126004">MKEEKEKSLVICDIDYKVKYLNSDETFDIKKEENNISKTPLLKENEENFIIKTEDVTDESSSSKEMATEVFFDSDAHDVKESKPSKANSGDQNSIHLDNKMPSQTKLILRPRKTETNTGSDCESKIKKQKLIVCKAENKSAIISEDNFLFNDTSNSISDPTVDVSQNLENDNFQVPVSKIIENSEMNNAGTTTDCCEKIIENETNNFESPSNLNPVFETGFEVVDSHVPNSNITSVSRIKKLKNTKRKKKRRDNGWTKKRKRTDNHQVVKNLCTVLESKEIQIKNDESITQPISKSVNLKKKDVEGCEIVQKKPREFAIPSPSLADISVKAAIPESTATSLEASKPKLCLCRKKPNLFVSGNNNTGDLYCQALDCIDSRIVGCCNTIPSKDVGLYRASERASYQMMCIVHQQRLLRHNCCPGCGLFCTQGKYLMCKSWHHFHKSCFSDSKDGMFTCPHCGDSSTPKTIIVNIHSPKDPVFLPQQKPIRNMKSAKMTISRGNEQKVEESADPNFNLPASLFKINGEEILPVNGITQILQRDKLAHLLNIACRSFSKICCSNRYSFKSLYNAAQNGDVEKLIKVIASGLNPNHVFDEHNNQTALHFAAGNGHLPAVHILLQAKAQINIFDSEQNTPLTAAINAKHNDVVKYLIKCGADLILKGEDGMTPLHIAAKCGNVGACFHLLNGTHLPNRYIDGLDDGGWTPMVWASEFNHIDVVKFLISKGADSLIKDSEQNIALHWAAFGGSVDIVEIFLNEGSDINSVNVHGDTPLHIAARQQKYSCVLLLLARGARSDVKNKNGELPRDCSHSPSSDIYKGITLNMEISALLTKFQDRTPKIVSNDISRGKERNQIQCINEVDDEGEPGNFVYVNESCFTSKITVHRTITSLQSCKCQNVCSSEGCNCAAISVKCWYDTDGRLKPDFNYVNPPSIFECNQACHCNRITCRNRVVQNGVTCRFQLFKTEKRGWGIRTLNSIPKGTFVCEYVGEIISDWEADHREDDSYLFDLENRDGETYCIDARYYGNFARFINHMCVPNLMPVHIFVDHQDLRFPRIAFFANKDILPNEELGYNYGDKFWVIKWKSFTCVCDSEKCLYSENTIQTTLENYQKKLTEENSQESK</sequence>
<dbReference type="SMART" id="SM00317">
    <property type="entry name" value="SET"/>
    <property type="match status" value="1"/>
</dbReference>
<feature type="compositionally biased region" description="Polar residues" evidence="6">
    <location>
        <begin position="85"/>
        <end position="98"/>
    </location>
</feature>
<dbReference type="EnsemblMetazoa" id="PHUM447810-RA">
    <property type="protein sequence ID" value="PHUM447810-PA"/>
    <property type="gene ID" value="PHUM447810"/>
</dbReference>
<dbReference type="STRING" id="121224.E0VU86"/>
<dbReference type="InParanoid" id="E0VU86"/>
<dbReference type="GO" id="GO:0000122">
    <property type="term" value="P:negative regulation of transcription by RNA polymerase II"/>
    <property type="evidence" value="ECO:0007669"/>
    <property type="project" value="TreeGrafter"/>
</dbReference>
<comment type="subcellular location">
    <subcellularLocation>
        <location evidence="1">Chromosome</location>
    </subcellularLocation>
</comment>
<dbReference type="HOGENOM" id="CLU_005790_2_0_1"/>
<dbReference type="SMART" id="SM00468">
    <property type="entry name" value="PreSET"/>
    <property type="match status" value="1"/>
</dbReference>
<keyword evidence="9" id="KW-0808">Transferase</keyword>
<evidence type="ECO:0000313" key="10">
    <source>
        <dbReference type="EnsemblMetazoa" id="PHUM447810-PA"/>
    </source>
</evidence>
<dbReference type="CDD" id="cd20905">
    <property type="entry name" value="EHMT_ZBD"/>
    <property type="match status" value="1"/>
</dbReference>
<reference evidence="9" key="2">
    <citation type="submission" date="2007-04" db="EMBL/GenBank/DDBJ databases">
        <title>The genome of the human body louse.</title>
        <authorList>
            <consortium name="The Human Body Louse Genome Consortium"/>
            <person name="Kirkness E."/>
            <person name="Walenz B."/>
            <person name="Hass B."/>
            <person name="Bruggner R."/>
            <person name="Strausberg R."/>
        </authorList>
    </citation>
    <scope>NUCLEOTIDE SEQUENCE</scope>
    <source>
        <strain evidence="9">USDA</strain>
    </source>
</reference>
<dbReference type="InterPro" id="IPR047762">
    <property type="entry name" value="EHMT_CRR"/>
</dbReference>
<dbReference type="VEuPathDB" id="VectorBase:PHUM447810"/>
<dbReference type="EC" id="3.1.1.4" evidence="9"/>
<dbReference type="KEGG" id="phu:Phum_PHUM447810"/>
<dbReference type="PROSITE" id="PS50088">
    <property type="entry name" value="ANK_REPEAT"/>
    <property type="match status" value="5"/>
</dbReference>
<evidence type="ECO:0000256" key="3">
    <source>
        <dbReference type="ARBA" id="ARBA00022603"/>
    </source>
</evidence>
<keyword evidence="2" id="KW-0158">Chromosome</keyword>
<organism>
    <name type="scientific">Pediculus humanus subsp. corporis</name>
    <name type="common">Body louse</name>
    <dbReference type="NCBI Taxonomy" id="121224"/>
    <lineage>
        <taxon>Eukaryota</taxon>
        <taxon>Metazoa</taxon>
        <taxon>Ecdysozoa</taxon>
        <taxon>Arthropoda</taxon>
        <taxon>Hexapoda</taxon>
        <taxon>Insecta</taxon>
        <taxon>Pterygota</taxon>
        <taxon>Neoptera</taxon>
        <taxon>Paraneoptera</taxon>
        <taxon>Psocodea</taxon>
        <taxon>Troctomorpha</taxon>
        <taxon>Phthiraptera</taxon>
        <taxon>Anoplura</taxon>
        <taxon>Pediculidae</taxon>
        <taxon>Pediculus</taxon>
    </lineage>
</organism>
<feature type="repeat" description="ANK" evidence="5">
    <location>
        <begin position="630"/>
        <end position="662"/>
    </location>
</feature>
<dbReference type="PROSITE" id="PS50280">
    <property type="entry name" value="SET"/>
    <property type="match status" value="1"/>
</dbReference>
<feature type="region of interest" description="Disordered" evidence="6">
    <location>
        <begin position="73"/>
        <end position="98"/>
    </location>
</feature>
<dbReference type="CDD" id="cd10543">
    <property type="entry name" value="SET_EHMT"/>
    <property type="match status" value="1"/>
</dbReference>
<dbReference type="RefSeq" id="XP_002429680.1">
    <property type="nucleotide sequence ID" value="XM_002429635.1"/>
</dbReference>
<name>E0VU86_PEDHC</name>
<dbReference type="PANTHER" id="PTHR46307">
    <property type="entry name" value="G9A, ISOFORM B"/>
    <property type="match status" value="1"/>
</dbReference>
<dbReference type="SUPFAM" id="SSF82199">
    <property type="entry name" value="SET domain"/>
    <property type="match status" value="1"/>
</dbReference>
<dbReference type="FunCoup" id="E0VU86">
    <property type="interactions" value="1657"/>
</dbReference>
<dbReference type="PRINTS" id="PR01415">
    <property type="entry name" value="ANKYRIN"/>
</dbReference>
<reference evidence="9" key="1">
    <citation type="submission" date="2007-04" db="EMBL/GenBank/DDBJ databases">
        <title>Annotation of Pediculus humanus corporis strain USDA.</title>
        <authorList>
            <person name="Kirkness E."/>
            <person name="Hannick L."/>
            <person name="Hass B."/>
            <person name="Bruggner R."/>
            <person name="Lawson D."/>
            <person name="Bidwell S."/>
            <person name="Joardar V."/>
            <person name="Caler E."/>
            <person name="Walenz B."/>
            <person name="Inman J."/>
            <person name="Schobel S."/>
            <person name="Galinsky K."/>
            <person name="Amedeo P."/>
            <person name="Strausberg R."/>
        </authorList>
    </citation>
    <scope>NUCLEOTIDE SEQUENCE</scope>
    <source>
        <strain evidence="9">USDA</strain>
    </source>
</reference>
<dbReference type="GO" id="GO:0046974">
    <property type="term" value="F:histone H3K9 methyltransferase activity"/>
    <property type="evidence" value="ECO:0007669"/>
    <property type="project" value="TreeGrafter"/>
</dbReference>
<dbReference type="InterPro" id="IPR046341">
    <property type="entry name" value="SET_dom_sf"/>
</dbReference>
<accession>E0VU86</accession>
<evidence type="ECO:0000256" key="2">
    <source>
        <dbReference type="ARBA" id="ARBA00022454"/>
    </source>
</evidence>
<evidence type="ECO:0000256" key="5">
    <source>
        <dbReference type="PROSITE-ProRule" id="PRU00023"/>
    </source>
</evidence>
<dbReference type="GO" id="GO:0004623">
    <property type="term" value="F:phospholipase A2 activity"/>
    <property type="evidence" value="ECO:0007669"/>
    <property type="project" value="UniProtKB-EC"/>
</dbReference>
<dbReference type="InterPro" id="IPR043550">
    <property type="entry name" value="EHMT1/EHMT2"/>
</dbReference>
<dbReference type="Pfam" id="PF21533">
    <property type="entry name" value="EHMT1-2_CRR"/>
    <property type="match status" value="1"/>
</dbReference>
<dbReference type="PROSITE" id="PS50867">
    <property type="entry name" value="PRE_SET"/>
    <property type="match status" value="1"/>
</dbReference>
<evidence type="ECO:0000313" key="11">
    <source>
        <dbReference type="Proteomes" id="UP000009046"/>
    </source>
</evidence>
<evidence type="ECO:0000259" key="7">
    <source>
        <dbReference type="PROSITE" id="PS50280"/>
    </source>
</evidence>
<keyword evidence="3 9" id="KW-0489">Methyltransferase</keyword>
<dbReference type="GO" id="GO:0005634">
    <property type="term" value="C:nucleus"/>
    <property type="evidence" value="ECO:0007669"/>
    <property type="project" value="InterPro"/>
</dbReference>
<dbReference type="OrthoDB" id="616263at2759"/>
<protein>
    <submittedName>
        <fullName evidence="9">Histone-lysine N-methyltransferase, H3 lysine-9 specific, putative</fullName>
        <ecNumber evidence="9">2.1.1.43</ecNumber>
        <ecNumber evidence="9">3.1.1.4</ecNumber>
    </submittedName>
</protein>
<feature type="repeat" description="ANK" evidence="5">
    <location>
        <begin position="700"/>
        <end position="732"/>
    </location>
</feature>
<dbReference type="GO" id="GO:0002039">
    <property type="term" value="F:p53 binding"/>
    <property type="evidence" value="ECO:0007669"/>
    <property type="project" value="InterPro"/>
</dbReference>
<dbReference type="Proteomes" id="UP000009046">
    <property type="component" value="Unassembled WGS sequence"/>
</dbReference>
<dbReference type="PANTHER" id="PTHR46307:SF4">
    <property type="entry name" value="G9A, ISOFORM B"/>
    <property type="match status" value="1"/>
</dbReference>
<feature type="compositionally biased region" description="Basic and acidic residues" evidence="6">
    <location>
        <begin position="74"/>
        <end position="84"/>
    </location>
</feature>
<dbReference type="InterPro" id="IPR001214">
    <property type="entry name" value="SET_dom"/>
</dbReference>
<dbReference type="PROSITE" id="PS50297">
    <property type="entry name" value="ANK_REP_REGION"/>
    <property type="match status" value="5"/>
</dbReference>
<dbReference type="OMA" id="PNHAGNC"/>
<feature type="domain" description="Pre-SET" evidence="8">
    <location>
        <begin position="889"/>
        <end position="953"/>
    </location>
</feature>
<feature type="repeat" description="ANK" evidence="5">
    <location>
        <begin position="733"/>
        <end position="765"/>
    </location>
</feature>
<dbReference type="CTD" id="8231218"/>